<dbReference type="Proteomes" id="UP000437160">
    <property type="component" value="Unassembled WGS sequence"/>
</dbReference>
<reference evidence="3 4" key="1">
    <citation type="submission" date="2019-11" db="EMBL/GenBank/DDBJ databases">
        <title>Growth characteristics of pneumococcus vary with the chemical composition of the capsule and with environmental conditions.</title>
        <authorList>
            <person name="Tothpal A."/>
            <person name="Desobry K."/>
            <person name="Joshi S."/>
            <person name="Wyllie A.L."/>
            <person name="Weinberger D.M."/>
        </authorList>
    </citation>
    <scope>NUCLEOTIDE SEQUENCE [LARGE SCALE GENOMIC DNA]</scope>
    <source>
        <strain evidence="4">pnumococcus09N</strain>
        <strain evidence="1">Pnumococcus09N</strain>
        <strain evidence="3">pnumococcus19F</strain>
        <strain evidence="2">Pnumococcus19F</strain>
    </source>
</reference>
<evidence type="ECO:0000313" key="3">
    <source>
        <dbReference type="Proteomes" id="UP000437160"/>
    </source>
</evidence>
<dbReference type="AlphaFoldDB" id="A0A0I6VEC4"/>
<evidence type="ECO:0000313" key="4">
    <source>
        <dbReference type="Proteomes" id="UP000467349"/>
    </source>
</evidence>
<dbReference type="Proteomes" id="UP000467349">
    <property type="component" value="Unassembled WGS sequence"/>
</dbReference>
<dbReference type="RefSeq" id="WP_000401888.1">
    <property type="nucleotide sequence ID" value="NZ_CAJRNF010000020.1"/>
</dbReference>
<proteinExistence type="predicted"/>
<accession>A0A0I6VEC4</accession>
<gene>
    <name evidence="2" type="ORF">GM536_05915</name>
    <name evidence="1" type="ORF">GM545_08160</name>
</gene>
<evidence type="ECO:0000313" key="2">
    <source>
        <dbReference type="EMBL" id="MTV98626.1"/>
    </source>
</evidence>
<sequence length="96" mass="11319">MEIEAKLHSLLDPFKERMRIFHSGEDANLSRMLESSQMVITRLVGSGNIHDHQIRELILERARYVYNDQVEFFYENFKADILALSLDKIEMEDSDD</sequence>
<dbReference type="EMBL" id="WNHU01000043">
    <property type="protein sequence ID" value="MTV43584.1"/>
    <property type="molecule type" value="Genomic_DNA"/>
</dbReference>
<name>A0A0I6VEC4_STREE</name>
<organism evidence="1 4">
    <name type="scientific">Streptococcus pneumoniae</name>
    <dbReference type="NCBI Taxonomy" id="1313"/>
    <lineage>
        <taxon>Bacteria</taxon>
        <taxon>Bacillati</taxon>
        <taxon>Bacillota</taxon>
        <taxon>Bacilli</taxon>
        <taxon>Lactobacillales</taxon>
        <taxon>Streptococcaceae</taxon>
        <taxon>Streptococcus</taxon>
    </lineage>
</organism>
<protein>
    <submittedName>
        <fullName evidence="1">Phage gp6-like head-tail connector protein</fullName>
    </submittedName>
</protein>
<comment type="caution">
    <text evidence="1">The sequence shown here is derived from an EMBL/GenBank/DDBJ whole genome shotgun (WGS) entry which is preliminary data.</text>
</comment>
<dbReference type="EMBL" id="WNIA01000024">
    <property type="protein sequence ID" value="MTV98626.1"/>
    <property type="molecule type" value="Genomic_DNA"/>
</dbReference>
<evidence type="ECO:0000313" key="1">
    <source>
        <dbReference type="EMBL" id="MTV43584.1"/>
    </source>
</evidence>